<feature type="repeat" description="ARM" evidence="1">
    <location>
        <begin position="367"/>
        <end position="409"/>
    </location>
</feature>
<dbReference type="InterPro" id="IPR000225">
    <property type="entry name" value="Armadillo"/>
</dbReference>
<evidence type="ECO:0000313" key="3">
    <source>
        <dbReference type="Proteomes" id="UP000726737"/>
    </source>
</evidence>
<accession>A0A9P6U0D4</accession>
<dbReference type="InterPro" id="IPR011989">
    <property type="entry name" value="ARM-like"/>
</dbReference>
<reference evidence="2" key="1">
    <citation type="journal article" date="2020" name="Fungal Divers.">
        <title>Resolving the Mortierellaceae phylogeny through synthesis of multi-gene phylogenetics and phylogenomics.</title>
        <authorList>
            <person name="Vandepol N."/>
            <person name="Liber J."/>
            <person name="Desiro A."/>
            <person name="Na H."/>
            <person name="Kennedy M."/>
            <person name="Barry K."/>
            <person name="Grigoriev I.V."/>
            <person name="Miller A.N."/>
            <person name="O'Donnell K."/>
            <person name="Stajich J.E."/>
            <person name="Bonito G."/>
        </authorList>
    </citation>
    <scope>NUCLEOTIDE SEQUENCE</scope>
    <source>
        <strain evidence="2">KOD948</strain>
    </source>
</reference>
<comment type="caution">
    <text evidence="2">The sequence shown here is derived from an EMBL/GenBank/DDBJ whole genome shotgun (WGS) entry which is preliminary data.</text>
</comment>
<organism evidence="2 3">
    <name type="scientific">Mortierella polycephala</name>
    <dbReference type="NCBI Taxonomy" id="41804"/>
    <lineage>
        <taxon>Eukaryota</taxon>
        <taxon>Fungi</taxon>
        <taxon>Fungi incertae sedis</taxon>
        <taxon>Mucoromycota</taxon>
        <taxon>Mortierellomycotina</taxon>
        <taxon>Mortierellomycetes</taxon>
        <taxon>Mortierellales</taxon>
        <taxon>Mortierellaceae</taxon>
        <taxon>Mortierella</taxon>
    </lineage>
</organism>
<dbReference type="Proteomes" id="UP000726737">
    <property type="component" value="Unassembled WGS sequence"/>
</dbReference>
<keyword evidence="3" id="KW-1185">Reference proteome</keyword>
<dbReference type="Gene3D" id="1.25.10.10">
    <property type="entry name" value="Leucine-rich Repeat Variant"/>
    <property type="match status" value="1"/>
</dbReference>
<dbReference type="AlphaFoldDB" id="A0A9P6U0D4"/>
<evidence type="ECO:0008006" key="4">
    <source>
        <dbReference type="Google" id="ProtNLM"/>
    </source>
</evidence>
<dbReference type="OrthoDB" id="7537227at2759"/>
<evidence type="ECO:0000256" key="1">
    <source>
        <dbReference type="PROSITE-ProRule" id="PRU00259"/>
    </source>
</evidence>
<proteinExistence type="predicted"/>
<protein>
    <recommendedName>
        <fullName evidence="4">ARM repeat-containing protein</fullName>
    </recommendedName>
</protein>
<dbReference type="PROSITE" id="PS50176">
    <property type="entry name" value="ARM_REPEAT"/>
    <property type="match status" value="2"/>
</dbReference>
<gene>
    <name evidence="2" type="ORF">BG011_006148</name>
</gene>
<name>A0A9P6U0D4_9FUNG</name>
<dbReference type="PANTHER" id="PTHR15599">
    <property type="entry name" value="RTDR1"/>
    <property type="match status" value="1"/>
</dbReference>
<dbReference type="SMART" id="SM00185">
    <property type="entry name" value="ARM"/>
    <property type="match status" value="4"/>
</dbReference>
<dbReference type="Pfam" id="PF00514">
    <property type="entry name" value="Arm"/>
    <property type="match status" value="2"/>
</dbReference>
<dbReference type="EMBL" id="JAAAJA010000438">
    <property type="protein sequence ID" value="KAG0253813.1"/>
    <property type="molecule type" value="Genomic_DNA"/>
</dbReference>
<dbReference type="SUPFAM" id="SSF48371">
    <property type="entry name" value="ARM repeat"/>
    <property type="match status" value="1"/>
</dbReference>
<dbReference type="InterPro" id="IPR016024">
    <property type="entry name" value="ARM-type_fold"/>
</dbReference>
<dbReference type="PANTHER" id="PTHR15599:SF1">
    <property type="entry name" value="RADIAL SPOKE HEAD 14 HOMOLOG"/>
    <property type="match status" value="1"/>
</dbReference>
<evidence type="ECO:0000313" key="2">
    <source>
        <dbReference type="EMBL" id="KAG0253813.1"/>
    </source>
</evidence>
<sequence length="705" mass="78091">MITTSNNQHSQGFRFYKPSQPLAPAFIYIIPLKDTATGKDVILWEDIQVVFGDVQCVGNGESEAAFLRDSESNRFNPWRIEYQPDTILDVFMEGSEDKSRAFPLTTSASTCLYSPSYVKQKSPITPLTASPETPLDNDFGFNIVEKPLEGTMDIPTETLLDNPVVKTHNMLDTTFGSLTCDAAILTASSDTSLLQMKATTLSGTIRDIQDDTTQTALDDGEGTVTSYEPISLESMVERSILKPGSAKCIPDDGDLDERIRPLWEKIRHIDTVVGIFCQIFNGETSQAPRTSSNDLELQKAEAIAFAETIQSNRHLYMFGIATVADDEVRRVLKWAESMDVEVHKAAAVSLEVMAEDRENRVAVARSWALDPLMRSAHSEDLRVQRNATATLFNLTISHDSRQALIDSGAVLVLFKVLTSNDKAVLRNCTAALANIPISKLNLEQLEDVGIDAFSTLIHLLNADDDICCQAARILTNVADDKKSKEDIVKSKGLPALLLMSNSKSEFKVRDALRCVSKLAELQVNASAITRAGFNDQLLELLDPDLDHEIPTIAITIIHRMVHDVHLPSFLNVPSMQQLLKAGLLRKLCHFAIVCMNREQQDKTEEALVGCSDMIADMACNVHYLEEQLLYGWDDPEGSLREYFVRTIHSSVQCRTIATACKLLEGRDNGLKALIKQLPEVMSKVEPLLKTTQLDPPPSAPSFYAL</sequence>
<dbReference type="InterPro" id="IPR042856">
    <property type="entry name" value="RSP14"/>
</dbReference>
<feature type="repeat" description="ARM" evidence="1">
    <location>
        <begin position="451"/>
        <end position="492"/>
    </location>
</feature>